<reference evidence="5 6" key="1">
    <citation type="submission" date="2016-11" db="EMBL/GenBank/DDBJ databases">
        <authorList>
            <person name="Jaros S."/>
            <person name="Januszkiewicz K."/>
            <person name="Wedrychowicz H."/>
        </authorList>
    </citation>
    <scope>NUCLEOTIDE SEQUENCE [LARGE SCALE GENOMIC DNA]</scope>
    <source>
        <strain evidence="5 6">DSM 784</strain>
    </source>
</reference>
<dbReference type="InterPro" id="IPR011344">
    <property type="entry name" value="ssDNA-bd"/>
</dbReference>
<evidence type="ECO:0000313" key="5">
    <source>
        <dbReference type="EMBL" id="SFW67506.1"/>
    </source>
</evidence>
<dbReference type="Pfam" id="PF00436">
    <property type="entry name" value="SSB"/>
    <property type="match status" value="1"/>
</dbReference>
<dbReference type="NCBIfam" id="TIGR00621">
    <property type="entry name" value="ssb"/>
    <property type="match status" value="1"/>
</dbReference>
<dbReference type="GO" id="GO:0003697">
    <property type="term" value="F:single-stranded DNA binding"/>
    <property type="evidence" value="ECO:0007669"/>
    <property type="project" value="InterPro"/>
</dbReference>
<protein>
    <recommendedName>
        <fullName evidence="3">Single-stranded DNA-binding protein</fullName>
    </recommendedName>
</protein>
<proteinExistence type="predicted"/>
<accession>A0A1K1R5J7</accession>
<evidence type="ECO:0000313" key="6">
    <source>
        <dbReference type="Proteomes" id="UP000183788"/>
    </source>
</evidence>
<dbReference type="GO" id="GO:0006260">
    <property type="term" value="P:DNA replication"/>
    <property type="evidence" value="ECO:0007669"/>
    <property type="project" value="InterPro"/>
</dbReference>
<sequence length="170" mass="18938">MKIISIGNGKSETKTSTSSHCRINQIKKIRQEFNNVKIEIMNITGRLTRDAEVRTTSHDKQVVNFSVATNDSYRNKQGERIVQTTYFDCSYWITPNVARLLTKGTLVELSGRVSTRAWTGSDGEPKAGLNFHTSNIKLHGGSRKAEGEQATAQAENNSFTVQGENDDLPF</sequence>
<evidence type="ECO:0000256" key="3">
    <source>
        <dbReference type="RuleBase" id="RU000524"/>
    </source>
</evidence>
<dbReference type="InterPro" id="IPR012340">
    <property type="entry name" value="NA-bd_OB-fold"/>
</dbReference>
<dbReference type="EMBL" id="FPIZ01000010">
    <property type="protein sequence ID" value="SFW67506.1"/>
    <property type="molecule type" value="Genomic_DNA"/>
</dbReference>
<dbReference type="CDD" id="cd04496">
    <property type="entry name" value="SSB_OBF"/>
    <property type="match status" value="1"/>
</dbReference>
<name>A0A1K1R5J7_9BACT</name>
<dbReference type="STRING" id="1004.SAMN05661012_03441"/>
<dbReference type="SUPFAM" id="SSF50249">
    <property type="entry name" value="Nucleic acid-binding proteins"/>
    <property type="match status" value="1"/>
</dbReference>
<feature type="region of interest" description="Disordered" evidence="4">
    <location>
        <begin position="139"/>
        <end position="170"/>
    </location>
</feature>
<dbReference type="Gene3D" id="2.40.50.140">
    <property type="entry name" value="Nucleic acid-binding proteins"/>
    <property type="match status" value="1"/>
</dbReference>
<gene>
    <name evidence="5" type="ORF">SAMN05661012_03441</name>
</gene>
<keyword evidence="1 2" id="KW-0238">DNA-binding</keyword>
<dbReference type="AlphaFoldDB" id="A0A1K1R5J7"/>
<feature type="compositionally biased region" description="Polar residues" evidence="4">
    <location>
        <begin position="150"/>
        <end position="163"/>
    </location>
</feature>
<evidence type="ECO:0000256" key="1">
    <source>
        <dbReference type="ARBA" id="ARBA00023125"/>
    </source>
</evidence>
<organism evidence="5 6">
    <name type="scientific">Chitinophaga sancti</name>
    <dbReference type="NCBI Taxonomy" id="1004"/>
    <lineage>
        <taxon>Bacteria</taxon>
        <taxon>Pseudomonadati</taxon>
        <taxon>Bacteroidota</taxon>
        <taxon>Chitinophagia</taxon>
        <taxon>Chitinophagales</taxon>
        <taxon>Chitinophagaceae</taxon>
        <taxon>Chitinophaga</taxon>
    </lineage>
</organism>
<evidence type="ECO:0000256" key="2">
    <source>
        <dbReference type="PROSITE-ProRule" id="PRU00252"/>
    </source>
</evidence>
<dbReference type="PROSITE" id="PS50935">
    <property type="entry name" value="SSB"/>
    <property type="match status" value="1"/>
</dbReference>
<dbReference type="Proteomes" id="UP000183788">
    <property type="component" value="Unassembled WGS sequence"/>
</dbReference>
<dbReference type="InterPro" id="IPR000424">
    <property type="entry name" value="Primosome_PriB/ssb"/>
</dbReference>
<evidence type="ECO:0000256" key="4">
    <source>
        <dbReference type="SAM" id="MobiDB-lite"/>
    </source>
</evidence>